<feature type="compositionally biased region" description="Polar residues" evidence="1">
    <location>
        <begin position="142"/>
        <end position="156"/>
    </location>
</feature>
<evidence type="ECO:0000313" key="2">
    <source>
        <dbReference type="EMBL" id="KAK2169181.1"/>
    </source>
</evidence>
<dbReference type="Proteomes" id="UP001208570">
    <property type="component" value="Unassembled WGS sequence"/>
</dbReference>
<reference evidence="2" key="1">
    <citation type="journal article" date="2023" name="Mol. Biol. Evol.">
        <title>Third-Generation Sequencing Reveals the Adaptive Role of the Epigenome in Three Deep-Sea Polychaetes.</title>
        <authorList>
            <person name="Perez M."/>
            <person name="Aroh O."/>
            <person name="Sun Y."/>
            <person name="Lan Y."/>
            <person name="Juniper S.K."/>
            <person name="Young C.R."/>
            <person name="Angers B."/>
            <person name="Qian P.Y."/>
        </authorList>
    </citation>
    <scope>NUCLEOTIDE SEQUENCE</scope>
    <source>
        <strain evidence="2">P08H-3</strain>
    </source>
</reference>
<protein>
    <submittedName>
        <fullName evidence="2">Uncharacterized protein</fullName>
    </submittedName>
</protein>
<gene>
    <name evidence="2" type="ORF">LSH36_12g30020</name>
</gene>
<keyword evidence="3" id="KW-1185">Reference proteome</keyword>
<evidence type="ECO:0000256" key="1">
    <source>
        <dbReference type="SAM" id="MobiDB-lite"/>
    </source>
</evidence>
<feature type="region of interest" description="Disordered" evidence="1">
    <location>
        <begin position="1"/>
        <end position="37"/>
    </location>
</feature>
<accession>A0AAD9NI49</accession>
<name>A0AAD9NI49_9ANNE</name>
<feature type="compositionally biased region" description="Low complexity" evidence="1">
    <location>
        <begin position="174"/>
        <end position="186"/>
    </location>
</feature>
<feature type="region of interest" description="Disordered" evidence="1">
    <location>
        <begin position="248"/>
        <end position="280"/>
    </location>
</feature>
<feature type="compositionally biased region" description="Polar residues" evidence="1">
    <location>
        <begin position="18"/>
        <end position="28"/>
    </location>
</feature>
<proteinExistence type="predicted"/>
<dbReference type="AlphaFoldDB" id="A0AAD9NI49"/>
<evidence type="ECO:0000313" key="3">
    <source>
        <dbReference type="Proteomes" id="UP001208570"/>
    </source>
</evidence>
<comment type="caution">
    <text evidence="2">The sequence shown here is derived from an EMBL/GenBank/DDBJ whole genome shotgun (WGS) entry which is preliminary data.</text>
</comment>
<sequence length="280" mass="31062">MTTSSICYPQHTPLGPVTPSSQSGSTHAGTEYGHNPGYPSYPDRELHPVAVDRWRHGTSNRREMQTPDLTRINLSYNVILDTTSRSTSRDPVPYSWPLQRDFVLACFIYEYVYVIRVIPSRSQAAQVLDLLKTKRSPVASPDTASVDSGQSSNTDSGCIPSEEGDLAQHRQQQHHQQQQQHHPAAAATAATSAKALWCCDLARRDSKNCYSPADRNHCQPLGLQLVRRATTTTTSDRTAAAVWCSRTPTEPAAKREQNDDTPAAIHPVRFKHVQYQSGTQ</sequence>
<dbReference type="EMBL" id="JAODUP010000012">
    <property type="protein sequence ID" value="KAK2169181.1"/>
    <property type="molecule type" value="Genomic_DNA"/>
</dbReference>
<organism evidence="2 3">
    <name type="scientific">Paralvinella palmiformis</name>
    <dbReference type="NCBI Taxonomy" id="53620"/>
    <lineage>
        <taxon>Eukaryota</taxon>
        <taxon>Metazoa</taxon>
        <taxon>Spiralia</taxon>
        <taxon>Lophotrochozoa</taxon>
        <taxon>Annelida</taxon>
        <taxon>Polychaeta</taxon>
        <taxon>Sedentaria</taxon>
        <taxon>Canalipalpata</taxon>
        <taxon>Terebellida</taxon>
        <taxon>Terebelliformia</taxon>
        <taxon>Alvinellidae</taxon>
        <taxon>Paralvinella</taxon>
    </lineage>
</organism>
<feature type="region of interest" description="Disordered" evidence="1">
    <location>
        <begin position="136"/>
        <end position="186"/>
    </location>
</feature>